<name>A0AAE0PQH3_9TELE</name>
<gene>
    <name evidence="2" type="ORF">QTP70_015803</name>
</gene>
<sequence>MLFHVYVVYVYVVYLGLSVVCRTMANDGASGLMRCRHRWCYHSACAVLEPCTDGFVYTFHRSFRCPACSKLVANMERRAVCEHPWIVRDQPHAPVFWHSHPPSNEHPPWSPIFEDTHPESHLLVHFVVESAATPTRRTRNSKTLDELNAHSQEGQLTALDDEFSHPSVRGNNAPLKGTGSFLHRKFASFSRRMRSVFSSLSMR</sequence>
<dbReference type="Proteomes" id="UP001274896">
    <property type="component" value="Unassembled WGS sequence"/>
</dbReference>
<organism evidence="2 3">
    <name type="scientific">Hemibagrus guttatus</name>
    <dbReference type="NCBI Taxonomy" id="175788"/>
    <lineage>
        <taxon>Eukaryota</taxon>
        <taxon>Metazoa</taxon>
        <taxon>Chordata</taxon>
        <taxon>Craniata</taxon>
        <taxon>Vertebrata</taxon>
        <taxon>Euteleostomi</taxon>
        <taxon>Actinopterygii</taxon>
        <taxon>Neopterygii</taxon>
        <taxon>Teleostei</taxon>
        <taxon>Ostariophysi</taxon>
        <taxon>Siluriformes</taxon>
        <taxon>Bagridae</taxon>
        <taxon>Hemibagrus</taxon>
    </lineage>
</organism>
<keyword evidence="1" id="KW-1133">Transmembrane helix</keyword>
<comment type="caution">
    <text evidence="2">The sequence shown here is derived from an EMBL/GenBank/DDBJ whole genome shotgun (WGS) entry which is preliminary data.</text>
</comment>
<evidence type="ECO:0000256" key="1">
    <source>
        <dbReference type="SAM" id="Phobius"/>
    </source>
</evidence>
<keyword evidence="1" id="KW-0472">Membrane</keyword>
<protein>
    <submittedName>
        <fullName evidence="2">Uncharacterized protein</fullName>
    </submittedName>
</protein>
<dbReference type="EMBL" id="JAUCMX010000058">
    <property type="protein sequence ID" value="KAK3506321.1"/>
    <property type="molecule type" value="Genomic_DNA"/>
</dbReference>
<proteinExistence type="predicted"/>
<evidence type="ECO:0000313" key="3">
    <source>
        <dbReference type="Proteomes" id="UP001274896"/>
    </source>
</evidence>
<keyword evidence="1" id="KW-0812">Transmembrane</keyword>
<dbReference type="AlphaFoldDB" id="A0AAE0PQH3"/>
<reference evidence="2" key="1">
    <citation type="submission" date="2023-06" db="EMBL/GenBank/DDBJ databases">
        <title>Male Hemibagrus guttatus genome.</title>
        <authorList>
            <person name="Bian C."/>
        </authorList>
    </citation>
    <scope>NUCLEOTIDE SEQUENCE</scope>
    <source>
        <strain evidence="2">Male_cb2023</strain>
        <tissue evidence="2">Muscle</tissue>
    </source>
</reference>
<feature type="transmembrane region" description="Helical" evidence="1">
    <location>
        <begin position="6"/>
        <end position="25"/>
    </location>
</feature>
<accession>A0AAE0PQH3</accession>
<evidence type="ECO:0000313" key="2">
    <source>
        <dbReference type="EMBL" id="KAK3506321.1"/>
    </source>
</evidence>
<keyword evidence="3" id="KW-1185">Reference proteome</keyword>